<keyword evidence="2" id="KW-0479">Metal-binding</keyword>
<gene>
    <name evidence="5" type="ORF">TVY486_0100710</name>
</gene>
<proteinExistence type="inferred from homology"/>
<organism evidence="5">
    <name type="scientific">Trypanosoma vivax (strain Y486)</name>
    <dbReference type="NCBI Taxonomy" id="1055687"/>
    <lineage>
        <taxon>Eukaryota</taxon>
        <taxon>Discoba</taxon>
        <taxon>Euglenozoa</taxon>
        <taxon>Kinetoplastea</taxon>
        <taxon>Metakinetoplastina</taxon>
        <taxon>Trypanosomatida</taxon>
        <taxon>Trypanosomatidae</taxon>
        <taxon>Trypanosoma</taxon>
        <taxon>Duttonella</taxon>
    </lineage>
</organism>
<dbReference type="PANTHER" id="PTHR12151:SF3">
    <property type="entry name" value="C OXIDASE ASSEMBLY FACTOR, PUTATIVE ELECTRON TRANSPORT PROTEIN SCO1_2, PUTATIVE-RELATED"/>
    <property type="match status" value="1"/>
</dbReference>
<keyword evidence="4" id="KW-0812">Transmembrane</keyword>
<dbReference type="GO" id="GO:0005739">
    <property type="term" value="C:mitochondrion"/>
    <property type="evidence" value="ECO:0007669"/>
    <property type="project" value="GOC"/>
</dbReference>
<dbReference type="EMBL" id="HE573017">
    <property type="protein sequence ID" value="CCC46423.1"/>
    <property type="molecule type" value="Genomic_DNA"/>
</dbReference>
<feature type="binding site" evidence="2">
    <location>
        <position position="132"/>
    </location>
    <ligand>
        <name>Cu cation</name>
        <dbReference type="ChEBI" id="CHEBI:23378"/>
    </ligand>
</feature>
<dbReference type="SUPFAM" id="SSF52833">
    <property type="entry name" value="Thioredoxin-like"/>
    <property type="match status" value="1"/>
</dbReference>
<keyword evidence="4" id="KW-0472">Membrane</keyword>
<evidence type="ECO:0000313" key="5">
    <source>
        <dbReference type="EMBL" id="CCC46423.1"/>
    </source>
</evidence>
<dbReference type="CDD" id="cd02968">
    <property type="entry name" value="SCO"/>
    <property type="match status" value="1"/>
</dbReference>
<name>G0TR59_TRYVY</name>
<reference evidence="5" key="1">
    <citation type="journal article" date="2012" name="Proc. Natl. Acad. Sci. U.S.A.">
        <title>Antigenic diversity is generated by distinct evolutionary mechanisms in African trypanosome species.</title>
        <authorList>
            <person name="Jackson A.P."/>
            <person name="Berry A."/>
            <person name="Aslett M."/>
            <person name="Allison H.C."/>
            <person name="Burton P."/>
            <person name="Vavrova-Anderson J."/>
            <person name="Brown R."/>
            <person name="Browne H."/>
            <person name="Corton N."/>
            <person name="Hauser H."/>
            <person name="Gamble J."/>
            <person name="Gilderthorp R."/>
            <person name="Marcello L."/>
            <person name="McQuillan J."/>
            <person name="Otto T.D."/>
            <person name="Quail M.A."/>
            <person name="Sanders M.J."/>
            <person name="van Tonder A."/>
            <person name="Ginger M.L."/>
            <person name="Field M.C."/>
            <person name="Barry J.D."/>
            <person name="Hertz-Fowler C."/>
            <person name="Berriman M."/>
        </authorList>
    </citation>
    <scope>NUCLEOTIDE SEQUENCE</scope>
    <source>
        <strain evidence="5">Y486</strain>
    </source>
</reference>
<dbReference type="InterPro" id="IPR003782">
    <property type="entry name" value="SCO1/SenC"/>
</dbReference>
<dbReference type="VEuPathDB" id="TriTrypDB:TvY486_0100710"/>
<dbReference type="Gene3D" id="3.40.30.10">
    <property type="entry name" value="Glutaredoxin"/>
    <property type="match status" value="1"/>
</dbReference>
<dbReference type="InterPro" id="IPR036249">
    <property type="entry name" value="Thioredoxin-like_sf"/>
</dbReference>
<dbReference type="GO" id="GO:0033617">
    <property type="term" value="P:mitochondrial respiratory chain complex IV assembly"/>
    <property type="evidence" value="ECO:0007669"/>
    <property type="project" value="TreeGrafter"/>
</dbReference>
<dbReference type="FunFam" id="3.40.30.10:FF:000013">
    <property type="entry name" value="Blast:Protein SCO1 homolog, mitochondrial"/>
    <property type="match status" value="1"/>
</dbReference>
<dbReference type="AlphaFoldDB" id="G0TR59"/>
<evidence type="ECO:0000256" key="4">
    <source>
        <dbReference type="SAM" id="Phobius"/>
    </source>
</evidence>
<accession>G0TR59</accession>
<protein>
    <submittedName>
        <fullName evidence="5">Putative cytochrome c oxidase assembly factor</fullName>
    </submittedName>
</protein>
<evidence type="ECO:0000256" key="1">
    <source>
        <dbReference type="ARBA" id="ARBA00010996"/>
    </source>
</evidence>
<dbReference type="GO" id="GO:0046872">
    <property type="term" value="F:metal ion binding"/>
    <property type="evidence" value="ECO:0007669"/>
    <property type="project" value="UniProtKB-KW"/>
</dbReference>
<sequence>MAIRRYLSSNGVVKRSLTRAFSFRFMGLKELLFITRHGPRSRAEFWGICLGIAVAPLMVYTVKSFDKIHETPPQLLNEEDFVEKRHARSGVSARYQLGGPFRLRESSTGEYITDQELFDNHWTLLYFGFSKCAEVCPSTMRFITDVMEALKERMESAQSMELNKVQAAFISVDSRRDSPEQLQAFLSKYGSRVRGLTGSADEVAQACQAWRVFYSSPEETDEEKALLHVAGAAQTTPEDDAYQLDHSSAIYLVGVDGKLKDFFFREMGIEDVVGRIEVHMHDVYGFKDTRKQ</sequence>
<evidence type="ECO:0000256" key="2">
    <source>
        <dbReference type="PIRSR" id="PIRSR603782-1"/>
    </source>
</evidence>
<feature type="binding site" evidence="2">
    <location>
        <position position="136"/>
    </location>
    <ligand>
        <name>Cu cation</name>
        <dbReference type="ChEBI" id="CHEBI:23378"/>
    </ligand>
</feature>
<comment type="similarity">
    <text evidence="1">Belongs to the SCO1/2 family.</text>
</comment>
<dbReference type="Pfam" id="PF02630">
    <property type="entry name" value="SCO1-SenC"/>
    <property type="match status" value="1"/>
</dbReference>
<keyword evidence="4" id="KW-1133">Transmembrane helix</keyword>
<feature type="transmembrane region" description="Helical" evidence="4">
    <location>
        <begin position="45"/>
        <end position="62"/>
    </location>
</feature>
<feature type="disulfide bond" description="Redox-active" evidence="3">
    <location>
        <begin position="132"/>
        <end position="136"/>
    </location>
</feature>
<keyword evidence="3" id="KW-1015">Disulfide bond</keyword>
<dbReference type="PANTHER" id="PTHR12151">
    <property type="entry name" value="ELECTRON TRANSPORT PROTIN SCO1/SENC FAMILY MEMBER"/>
    <property type="match status" value="1"/>
</dbReference>
<evidence type="ECO:0000256" key="3">
    <source>
        <dbReference type="PIRSR" id="PIRSR603782-2"/>
    </source>
</evidence>
<feature type="binding site" evidence="2">
    <location>
        <position position="246"/>
    </location>
    <ligand>
        <name>Cu cation</name>
        <dbReference type="ChEBI" id="CHEBI:23378"/>
    </ligand>
</feature>
<keyword evidence="2" id="KW-0186">Copper</keyword>